<proteinExistence type="predicted"/>
<dbReference type="PANTHER" id="PTHR47447">
    <property type="entry name" value="OS03G0856100 PROTEIN"/>
    <property type="match status" value="1"/>
</dbReference>
<dbReference type="Proteomes" id="UP000268162">
    <property type="component" value="Unassembled WGS sequence"/>
</dbReference>
<feature type="compositionally biased region" description="Pro residues" evidence="2">
    <location>
        <begin position="54"/>
        <end position="64"/>
    </location>
</feature>
<dbReference type="PANTHER" id="PTHR47447:SF17">
    <property type="entry name" value="OS12G0638900 PROTEIN"/>
    <property type="match status" value="1"/>
</dbReference>
<keyword evidence="4" id="KW-1185">Reference proteome</keyword>
<dbReference type="AlphaFoldDB" id="A0A4P9ZWA4"/>
<protein>
    <recommendedName>
        <fullName evidence="5">Pentacotripeptide-repeat region of PRORP domain-containing protein</fullName>
    </recommendedName>
</protein>
<accession>A0A4P9ZWA4</accession>
<feature type="compositionally biased region" description="Low complexity" evidence="2">
    <location>
        <begin position="370"/>
        <end position="388"/>
    </location>
</feature>
<evidence type="ECO:0000313" key="4">
    <source>
        <dbReference type="Proteomes" id="UP000268162"/>
    </source>
</evidence>
<sequence length="976" mass="110510">MSCHRCMLLTSRWPKYPWVRSVSSHAGKRPPPIPPTTTRSAPLGPSSPRRTTPLPSPNSTPVRPPLVSSKSPQAELAELLAKGLVLEARVLFFNLLRSTPQARLEPAIYERLFGSLRFLTDPQGRIDPVVSQDIGAVAARVQREPERWLARFRGLKWASSLSVVAEFRSAAMALIAIGQLDQAIRLIHSAIHHGYRLDEGTLHAAARAALITPESKGHLQLLQLMHAFDIKPLTAYIENMIKAYTSTYDGMDMFKLFLYQLRAMQCPPIIQYYATIAAHTLSNDPDTDLILWLFHSNMPPDLRRWAPKRLFWWTAMLCRIGRVHLAYRLYRAALDFGYKPQIESQWLLAREALIHDPSLVPGLVAEMTATNPTPTTSNASTSASLTPPQKDDRPPKLDPSQWERTVHSLFISHIHKVSHMTLLEFLDNLRVHYQYDLLHQALVALIRAPPRTKGWLGTMLYGLESKGATTIIWTAYDAWKRGQLPLRIMDKTLLLNSLAAIGEPEAVRTLYHGAPQSHDVRNTYHYQFLLYPLVMAGFHDLVYDFYTHYAQCRPPTSTTKSTHVVVNHALSSSAAIRDTQWFDRIQQDMQQWGLPANEYTYAAILRGHFIAGNHAAVQTTLTRLSGRPEIHTGLVVKKALGFLAISHRIPEALQFVGWAVAQQLPIDLGAFSTLCYAVVGLGRVALFPYLVPLCKDRPITPGSLNFLMFNALFYREYEHCIELFQTHYEAPELRSQALIDPFTIASIYLEQWEPCLAVLRSGELTHHSRTLILTRVLEFGGSHRSPTIVRGVTTLLDQLNMWGQPRSFVFYTGLFQVYSRFEDHAAMATLWADLQRNPHSMGNCTLSVLIDCGRIHQFPPLAEVLESAAARGLEFNAGNFTSLVEYYCHTNNPQAVLTVLTHDMPQRCIAVDRKLMRHIAFIIQQFGSPESIGQIQRFVADTRNQDWFDWWNGACADYISQCREAEADRIRKENGR</sequence>
<evidence type="ECO:0000313" key="3">
    <source>
        <dbReference type="EMBL" id="RKP37588.1"/>
    </source>
</evidence>
<dbReference type="Gene3D" id="1.25.40.10">
    <property type="entry name" value="Tetratricopeptide repeat domain"/>
    <property type="match status" value="1"/>
</dbReference>
<gene>
    <name evidence="3" type="ORF">BJ085DRAFT_36179</name>
</gene>
<keyword evidence="1" id="KW-0677">Repeat</keyword>
<dbReference type="InterPro" id="IPR011990">
    <property type="entry name" value="TPR-like_helical_dom_sf"/>
</dbReference>
<organism evidence="3 4">
    <name type="scientific">Dimargaris cristalligena</name>
    <dbReference type="NCBI Taxonomy" id="215637"/>
    <lineage>
        <taxon>Eukaryota</taxon>
        <taxon>Fungi</taxon>
        <taxon>Fungi incertae sedis</taxon>
        <taxon>Zoopagomycota</taxon>
        <taxon>Kickxellomycotina</taxon>
        <taxon>Dimargaritomycetes</taxon>
        <taxon>Dimargaritales</taxon>
        <taxon>Dimargaritaceae</taxon>
        <taxon>Dimargaris</taxon>
    </lineage>
</organism>
<evidence type="ECO:0000256" key="2">
    <source>
        <dbReference type="SAM" id="MobiDB-lite"/>
    </source>
</evidence>
<evidence type="ECO:0008006" key="5">
    <source>
        <dbReference type="Google" id="ProtNLM"/>
    </source>
</evidence>
<feature type="region of interest" description="Disordered" evidence="2">
    <location>
        <begin position="370"/>
        <end position="400"/>
    </location>
</feature>
<evidence type="ECO:0000256" key="1">
    <source>
        <dbReference type="ARBA" id="ARBA00022737"/>
    </source>
</evidence>
<name>A0A4P9ZWA4_9FUNG</name>
<feature type="region of interest" description="Disordered" evidence="2">
    <location>
        <begin position="24"/>
        <end position="68"/>
    </location>
</feature>
<dbReference type="STRING" id="215637.A0A4P9ZWA4"/>
<dbReference type="EMBL" id="ML002474">
    <property type="protein sequence ID" value="RKP37588.1"/>
    <property type="molecule type" value="Genomic_DNA"/>
</dbReference>
<reference evidence="4" key="1">
    <citation type="journal article" date="2018" name="Nat. Microbiol.">
        <title>Leveraging single-cell genomics to expand the fungal tree of life.</title>
        <authorList>
            <person name="Ahrendt S.R."/>
            <person name="Quandt C.A."/>
            <person name="Ciobanu D."/>
            <person name="Clum A."/>
            <person name="Salamov A."/>
            <person name="Andreopoulos B."/>
            <person name="Cheng J.F."/>
            <person name="Woyke T."/>
            <person name="Pelin A."/>
            <person name="Henrissat B."/>
            <person name="Reynolds N.K."/>
            <person name="Benny G.L."/>
            <person name="Smith M.E."/>
            <person name="James T.Y."/>
            <person name="Grigoriev I.V."/>
        </authorList>
    </citation>
    <scope>NUCLEOTIDE SEQUENCE [LARGE SCALE GENOMIC DNA]</scope>
    <source>
        <strain evidence="4">RSA 468</strain>
    </source>
</reference>